<organism evidence="11">
    <name type="scientific">Cyprideis torosa</name>
    <dbReference type="NCBI Taxonomy" id="163714"/>
    <lineage>
        <taxon>Eukaryota</taxon>
        <taxon>Metazoa</taxon>
        <taxon>Ecdysozoa</taxon>
        <taxon>Arthropoda</taxon>
        <taxon>Crustacea</taxon>
        <taxon>Oligostraca</taxon>
        <taxon>Ostracoda</taxon>
        <taxon>Podocopa</taxon>
        <taxon>Podocopida</taxon>
        <taxon>Cytherocopina</taxon>
        <taxon>Cytheroidea</taxon>
        <taxon>Cytherideidae</taxon>
        <taxon>Cyprideis</taxon>
    </lineage>
</organism>
<evidence type="ECO:0000256" key="1">
    <source>
        <dbReference type="ARBA" id="ARBA00001936"/>
    </source>
</evidence>
<dbReference type="InterPro" id="IPR000222">
    <property type="entry name" value="PP2C_BS"/>
</dbReference>
<dbReference type="AlphaFoldDB" id="A0A7R8W7H1"/>
<name>A0A7R8W7H1_9CRUS</name>
<dbReference type="InterPro" id="IPR015655">
    <property type="entry name" value="PP2C"/>
</dbReference>
<evidence type="ECO:0000256" key="7">
    <source>
        <dbReference type="ARBA" id="ARBA00022912"/>
    </source>
</evidence>
<reference evidence="11" key="1">
    <citation type="submission" date="2020-11" db="EMBL/GenBank/DDBJ databases">
        <authorList>
            <person name="Tran Van P."/>
        </authorList>
    </citation>
    <scope>NUCLEOTIDE SEQUENCE</scope>
</reference>
<dbReference type="InterPro" id="IPR001932">
    <property type="entry name" value="PPM-type_phosphatase-like_dom"/>
</dbReference>
<protein>
    <recommendedName>
        <fullName evidence="4">protein-serine/threonine phosphatase</fullName>
        <ecNumber evidence="4">3.1.3.16</ecNumber>
    </recommendedName>
</protein>
<dbReference type="EC" id="3.1.3.16" evidence="4"/>
<keyword evidence="5" id="KW-0479">Metal-binding</keyword>
<dbReference type="Pfam" id="PF00481">
    <property type="entry name" value="PP2C"/>
    <property type="match status" value="1"/>
</dbReference>
<evidence type="ECO:0000259" key="10">
    <source>
        <dbReference type="PROSITE" id="PS51746"/>
    </source>
</evidence>
<evidence type="ECO:0000256" key="2">
    <source>
        <dbReference type="ARBA" id="ARBA00001946"/>
    </source>
</evidence>
<sequence>MGQTLTEPVTSKETASVEDAKWKVGSSSMQGWRATMEDSHTHILSLPDDPDTVFFAVYDGHGGAEVAQYAGKNFHKFIAANSDFMSGKTVIGLKNAFLEFDRSMLDQNIARGDNTGSTAIVVVVRFGTLYCANIGDSRCVACVNGKVVELSADHKPNLPSERERIMNAGGFVDFNRVNGNLALSRAFGDFAYKKNMERSAEQQMLTAVPDIQELPLSRSLEFLILACDGIWDVISSHDAVNFVRKRIGENQEPEEICEALIDHCLAPECDMGGLGCDNMTVIIAAYLNGESYSSLASRCRQVVMSQQPGPATPQPMPS</sequence>
<keyword evidence="6 9" id="KW-0378">Hydrolase</keyword>
<evidence type="ECO:0000256" key="8">
    <source>
        <dbReference type="ARBA" id="ARBA00023211"/>
    </source>
</evidence>
<keyword evidence="7 9" id="KW-0904">Protein phosphatase</keyword>
<dbReference type="PROSITE" id="PS51746">
    <property type="entry name" value="PPM_2"/>
    <property type="match status" value="1"/>
</dbReference>
<dbReference type="PROSITE" id="PS01032">
    <property type="entry name" value="PPM_1"/>
    <property type="match status" value="1"/>
</dbReference>
<comment type="cofactor">
    <cofactor evidence="1">
        <name>Mn(2+)</name>
        <dbReference type="ChEBI" id="CHEBI:29035"/>
    </cofactor>
</comment>
<dbReference type="OrthoDB" id="10264738at2759"/>
<evidence type="ECO:0000256" key="4">
    <source>
        <dbReference type="ARBA" id="ARBA00013081"/>
    </source>
</evidence>
<dbReference type="PANTHER" id="PTHR13832">
    <property type="entry name" value="PROTEIN PHOSPHATASE 2C"/>
    <property type="match status" value="1"/>
</dbReference>
<comment type="cofactor">
    <cofactor evidence="2">
        <name>Mg(2+)</name>
        <dbReference type="ChEBI" id="CHEBI:18420"/>
    </cofactor>
</comment>
<dbReference type="SMART" id="SM00332">
    <property type="entry name" value="PP2Cc"/>
    <property type="match status" value="1"/>
</dbReference>
<dbReference type="GO" id="GO:0046872">
    <property type="term" value="F:metal ion binding"/>
    <property type="evidence" value="ECO:0007669"/>
    <property type="project" value="UniProtKB-KW"/>
</dbReference>
<proteinExistence type="inferred from homology"/>
<evidence type="ECO:0000313" key="11">
    <source>
        <dbReference type="EMBL" id="CAD7224246.1"/>
    </source>
</evidence>
<accession>A0A7R8W7H1</accession>
<dbReference type="FunFam" id="3.60.40.10:FF:000016">
    <property type="entry name" value="Protein phosphatase 2C"/>
    <property type="match status" value="1"/>
</dbReference>
<dbReference type="InterPro" id="IPR036457">
    <property type="entry name" value="PPM-type-like_dom_sf"/>
</dbReference>
<comment type="similarity">
    <text evidence="3 9">Belongs to the PP2C family.</text>
</comment>
<dbReference type="SUPFAM" id="SSF81606">
    <property type="entry name" value="PP2C-like"/>
    <property type="match status" value="1"/>
</dbReference>
<evidence type="ECO:0000256" key="3">
    <source>
        <dbReference type="ARBA" id="ARBA00006702"/>
    </source>
</evidence>
<dbReference type="EMBL" id="OB660336">
    <property type="protein sequence ID" value="CAD7224246.1"/>
    <property type="molecule type" value="Genomic_DNA"/>
</dbReference>
<evidence type="ECO:0000256" key="9">
    <source>
        <dbReference type="RuleBase" id="RU003465"/>
    </source>
</evidence>
<keyword evidence="8" id="KW-0464">Manganese</keyword>
<gene>
    <name evidence="11" type="ORF">CTOB1V02_LOCUS2216</name>
</gene>
<dbReference type="Gene3D" id="3.60.40.10">
    <property type="entry name" value="PPM-type phosphatase domain"/>
    <property type="match status" value="1"/>
</dbReference>
<dbReference type="PANTHER" id="PTHR13832:SF565">
    <property type="entry name" value="AT28366P-RELATED"/>
    <property type="match status" value="1"/>
</dbReference>
<evidence type="ECO:0000256" key="6">
    <source>
        <dbReference type="ARBA" id="ARBA00022801"/>
    </source>
</evidence>
<dbReference type="CDD" id="cd00143">
    <property type="entry name" value="PP2Cc"/>
    <property type="match status" value="1"/>
</dbReference>
<feature type="domain" description="PPM-type phosphatase" evidence="10">
    <location>
        <begin position="23"/>
        <end position="286"/>
    </location>
</feature>
<evidence type="ECO:0000256" key="5">
    <source>
        <dbReference type="ARBA" id="ARBA00022723"/>
    </source>
</evidence>
<dbReference type="GO" id="GO:0004722">
    <property type="term" value="F:protein serine/threonine phosphatase activity"/>
    <property type="evidence" value="ECO:0007669"/>
    <property type="project" value="UniProtKB-EC"/>
</dbReference>